<dbReference type="Gene3D" id="3.90.550.10">
    <property type="entry name" value="Spore Coat Polysaccharide Biosynthesis Protein SpsA, Chain A"/>
    <property type="match status" value="1"/>
</dbReference>
<gene>
    <name evidence="3" type="ORF">MTR65_06015</name>
</gene>
<accession>A0ABT0AAK9</accession>
<evidence type="ECO:0000259" key="2">
    <source>
        <dbReference type="Pfam" id="PF12804"/>
    </source>
</evidence>
<dbReference type="Proteomes" id="UP001162802">
    <property type="component" value="Unassembled WGS sequence"/>
</dbReference>
<keyword evidence="1" id="KW-0460">Magnesium</keyword>
<sequence length="266" mass="27369">MTSAQGSPGPAQARPLSALVLAGSRPGAPDPVASAEGVAHKALIEIDGQPMLARVVAALKAADIARVAVITSTPEVIALAQDLGCEVLPAEAGPSASVAAGFAHLGAPMLVTTADHALLDAQWVTDFVADAGEDADVAILLARREAVEKALPGSKRTWLKMADGAWSGCNLFLLARPGADAAIETWKAVEADRKRPWRIALRLGPGILLRFALGRLTMAEAIARLGGKIGVAAVRVAARDGLAAVDVDKPSDLVDVRAILAARKTQ</sequence>
<keyword evidence="4" id="KW-1185">Reference proteome</keyword>
<organism evidence="3 4">
    <name type="scientific">Novosphingobium mangrovi</name>
    <name type="common">ex Hu et al. 2023</name>
    <dbReference type="NCBI Taxonomy" id="2930094"/>
    <lineage>
        <taxon>Bacteria</taxon>
        <taxon>Pseudomonadati</taxon>
        <taxon>Pseudomonadota</taxon>
        <taxon>Alphaproteobacteria</taxon>
        <taxon>Sphingomonadales</taxon>
        <taxon>Sphingomonadaceae</taxon>
        <taxon>Novosphingobium</taxon>
    </lineage>
</organism>
<dbReference type="RefSeq" id="WP_243798157.1">
    <property type="nucleotide sequence ID" value="NZ_JALHAT010000006.1"/>
</dbReference>
<dbReference type="InterPro" id="IPR029044">
    <property type="entry name" value="Nucleotide-diphossugar_trans"/>
</dbReference>
<proteinExistence type="predicted"/>
<dbReference type="EMBL" id="JALHAT010000006">
    <property type="protein sequence ID" value="MCJ1960226.1"/>
    <property type="molecule type" value="Genomic_DNA"/>
</dbReference>
<reference evidence="3" key="1">
    <citation type="submission" date="2022-03" db="EMBL/GenBank/DDBJ databases">
        <title>Identification of a novel bacterium isolated from mangrove sediments.</title>
        <authorList>
            <person name="Pan X."/>
        </authorList>
    </citation>
    <scope>NUCLEOTIDE SEQUENCE</scope>
    <source>
        <strain evidence="3">B2637</strain>
    </source>
</reference>
<dbReference type="SUPFAM" id="SSF53448">
    <property type="entry name" value="Nucleotide-diphospho-sugar transferases"/>
    <property type="match status" value="1"/>
</dbReference>
<protein>
    <submittedName>
        <fullName evidence="3">Nucleotidyltransferase family protein</fullName>
    </submittedName>
</protein>
<evidence type="ECO:0000313" key="4">
    <source>
        <dbReference type="Proteomes" id="UP001162802"/>
    </source>
</evidence>
<name>A0ABT0AAK9_9SPHN</name>
<comment type="caution">
    <text evidence="3">The sequence shown here is derived from an EMBL/GenBank/DDBJ whole genome shotgun (WGS) entry which is preliminary data.</text>
</comment>
<evidence type="ECO:0000256" key="1">
    <source>
        <dbReference type="ARBA" id="ARBA00022842"/>
    </source>
</evidence>
<dbReference type="Pfam" id="PF12804">
    <property type="entry name" value="NTP_transf_3"/>
    <property type="match status" value="1"/>
</dbReference>
<feature type="domain" description="MobA-like NTP transferase" evidence="2">
    <location>
        <begin position="38"/>
        <end position="146"/>
    </location>
</feature>
<dbReference type="InterPro" id="IPR025877">
    <property type="entry name" value="MobA-like_NTP_Trfase"/>
</dbReference>
<evidence type="ECO:0000313" key="3">
    <source>
        <dbReference type="EMBL" id="MCJ1960226.1"/>
    </source>
</evidence>